<dbReference type="InterPro" id="IPR045865">
    <property type="entry name" value="ACT-like_dom_sf"/>
</dbReference>
<comment type="similarity">
    <text evidence="1">Belongs to the UPF0735 family.</text>
</comment>
<dbReference type="SUPFAM" id="SSF55021">
    <property type="entry name" value="ACT-like"/>
    <property type="match status" value="1"/>
</dbReference>
<evidence type="ECO:0000259" key="2">
    <source>
        <dbReference type="PROSITE" id="PS51671"/>
    </source>
</evidence>
<dbReference type="PROSITE" id="PS51671">
    <property type="entry name" value="ACT"/>
    <property type="match status" value="1"/>
</dbReference>
<reference evidence="3 4" key="1">
    <citation type="submission" date="2018-06" db="EMBL/GenBank/DDBJ databases">
        <authorList>
            <consortium name="Pathogen Informatics"/>
            <person name="Doyle S."/>
        </authorList>
    </citation>
    <scope>NUCLEOTIDE SEQUENCE [LARGE SCALE GENOMIC DNA]</scope>
    <source>
        <strain evidence="3 4">NCTC12112</strain>
    </source>
</reference>
<evidence type="ECO:0000313" key="4">
    <source>
        <dbReference type="Proteomes" id="UP000249008"/>
    </source>
</evidence>
<dbReference type="HAMAP" id="MF_00707">
    <property type="entry name" value="UPF0735"/>
    <property type="match status" value="1"/>
</dbReference>
<dbReference type="InterPro" id="IPR008310">
    <property type="entry name" value="UPF0735_ACT_dom-cont"/>
</dbReference>
<dbReference type="PIRSF" id="PIRSF025624">
    <property type="entry name" value="ACT_PheB"/>
    <property type="match status" value="1"/>
</dbReference>
<dbReference type="InterPro" id="IPR002912">
    <property type="entry name" value="ACT_dom"/>
</dbReference>
<dbReference type="Proteomes" id="UP000249008">
    <property type="component" value="Chromosome 1"/>
</dbReference>
<organism evidence="3 4">
    <name type="scientific">Fusobacterium ulcerans</name>
    <dbReference type="NCBI Taxonomy" id="861"/>
    <lineage>
        <taxon>Bacteria</taxon>
        <taxon>Fusobacteriati</taxon>
        <taxon>Fusobacteriota</taxon>
        <taxon>Fusobacteriia</taxon>
        <taxon>Fusobacteriales</taxon>
        <taxon>Fusobacteriaceae</taxon>
        <taxon>Fusobacterium</taxon>
    </lineage>
</organism>
<dbReference type="KEGG" id="ful:C4N20_14095"/>
<sequence length="145" mass="16199">MKEKYLIVNKKILPDYFEKVVEARNLLTEGKVKGISDAVKMVGISRSTYYKYKDYVFLPSDNSIGRKALVSMMLEHKKGVLSEVLNYLSSVNGNIITINQNIPINEVASVVISLDISDITIPIEDIISGIEQINYVGSTKLLSLE</sequence>
<dbReference type="GeneID" id="78455954"/>
<accession>A0AAX1TVJ4</accession>
<protein>
    <recommendedName>
        <fullName evidence="1">UPF0735 ACT domain-containing protein NCTC12112_01390</fullName>
    </recommendedName>
</protein>
<dbReference type="AlphaFoldDB" id="A0AAX1TVJ4"/>
<proteinExistence type="inferred from homology"/>
<dbReference type="RefSeq" id="WP_005977437.1">
    <property type="nucleotide sequence ID" value="NZ_BAABXY010000001.1"/>
</dbReference>
<dbReference type="EMBL" id="LS483487">
    <property type="protein sequence ID" value="SQJ02445.1"/>
    <property type="molecule type" value="Genomic_DNA"/>
</dbReference>
<name>A0AAX1TVJ4_9FUSO</name>
<evidence type="ECO:0000256" key="1">
    <source>
        <dbReference type="HAMAP-Rule" id="MF_00707"/>
    </source>
</evidence>
<feature type="domain" description="ACT" evidence="2">
    <location>
        <begin position="69"/>
        <end position="145"/>
    </location>
</feature>
<dbReference type="NCBIfam" id="NF003361">
    <property type="entry name" value="PRK04435.1"/>
    <property type="match status" value="1"/>
</dbReference>
<gene>
    <name evidence="3" type="ORF">NCTC12112_01390</name>
</gene>
<evidence type="ECO:0000313" key="3">
    <source>
        <dbReference type="EMBL" id="SQJ02445.1"/>
    </source>
</evidence>